<feature type="transmembrane region" description="Helical" evidence="1">
    <location>
        <begin position="148"/>
        <end position="170"/>
    </location>
</feature>
<reference evidence="2 3" key="1">
    <citation type="submission" date="2018-11" db="EMBL/GenBank/DDBJ databases">
        <title>Rufibacter latericius sp. nov., isolated from water in Baiyang Lake.</title>
        <authorList>
            <person name="Yang Y."/>
        </authorList>
    </citation>
    <scope>NUCLEOTIDE SEQUENCE [LARGE SCALE GENOMIC DNA]</scope>
    <source>
        <strain evidence="2 3">R-22-1c-1</strain>
    </source>
</reference>
<feature type="transmembrane region" description="Helical" evidence="1">
    <location>
        <begin position="417"/>
        <end position="433"/>
    </location>
</feature>
<feature type="transmembrane region" description="Helical" evidence="1">
    <location>
        <begin position="75"/>
        <end position="96"/>
    </location>
</feature>
<dbReference type="RefSeq" id="WP_123129180.1">
    <property type="nucleotide sequence ID" value="NZ_RJJD01000023.1"/>
</dbReference>
<evidence type="ECO:0000256" key="1">
    <source>
        <dbReference type="SAM" id="Phobius"/>
    </source>
</evidence>
<gene>
    <name evidence="2" type="ORF">EFB08_22170</name>
</gene>
<feature type="transmembrane region" description="Helical" evidence="1">
    <location>
        <begin position="15"/>
        <end position="40"/>
    </location>
</feature>
<sequence>MKTSSSEIRLPKRQLVIFLALIFFLNLVFIAGTWVFTWYYNSFTFVSREEFQVVFQKPTFLVLSQFNLASENVVATWYSSMLLLISGLGCLLCFISDTVSFTQAKEKALSYGWLGLSFIFILLSVDEVGSFHETIGDSAVFSVFGNDFVWAAFYFLIALVGLYMVGFGLIRLRSNNIAFLASAVGVLLFLSNPFQEYIEIKAYEEAANPASWHRPIGLLLLEEGTELFGSWSFMLATFVYMSGSQRTTGEKKTGSVLGAFLPLPYSRKQFLGAILLVVCALSLILATVLAYDQGPKDAEAGILENWFPSALAFAVALFCFHKGTLKTISGSIYLALAILSMGISAFYGSNVFQYYFFWGTGLTFGLLFRAFMALTSFAIAMVLWRQASSPSSRITLLLWALFLSAAFFIGRESSLEFVFIAYSLLALSLASSFKQTLAASPKPSVKVYKL</sequence>
<feature type="transmembrane region" description="Helical" evidence="1">
    <location>
        <begin position="332"/>
        <end position="349"/>
    </location>
</feature>
<comment type="caution">
    <text evidence="2">The sequence shown here is derived from an EMBL/GenBank/DDBJ whole genome shotgun (WGS) entry which is preliminary data.</text>
</comment>
<feature type="transmembrane region" description="Helical" evidence="1">
    <location>
        <begin position="177"/>
        <end position="194"/>
    </location>
</feature>
<evidence type="ECO:0000313" key="2">
    <source>
        <dbReference type="EMBL" id="RNI21855.1"/>
    </source>
</evidence>
<name>A0A3M9M9G6_9BACT</name>
<keyword evidence="1" id="KW-1133">Transmembrane helix</keyword>
<keyword evidence="1" id="KW-0812">Transmembrane</keyword>
<accession>A0A3M9M9G6</accession>
<proteinExistence type="predicted"/>
<dbReference type="EMBL" id="RJJD01000023">
    <property type="protein sequence ID" value="RNI21855.1"/>
    <property type="molecule type" value="Genomic_DNA"/>
</dbReference>
<dbReference type="OrthoDB" id="894109at2"/>
<feature type="transmembrane region" description="Helical" evidence="1">
    <location>
        <begin position="355"/>
        <end position="382"/>
    </location>
</feature>
<feature type="transmembrane region" description="Helical" evidence="1">
    <location>
        <begin position="270"/>
        <end position="291"/>
    </location>
</feature>
<keyword evidence="3" id="KW-1185">Reference proteome</keyword>
<dbReference type="AlphaFoldDB" id="A0A3M9M9G6"/>
<feature type="transmembrane region" description="Helical" evidence="1">
    <location>
        <begin position="227"/>
        <end position="243"/>
    </location>
</feature>
<feature type="transmembrane region" description="Helical" evidence="1">
    <location>
        <begin position="394"/>
        <end position="411"/>
    </location>
</feature>
<evidence type="ECO:0000313" key="3">
    <source>
        <dbReference type="Proteomes" id="UP000272117"/>
    </source>
</evidence>
<organism evidence="2 3">
    <name type="scientific">Rufibacter latericius</name>
    <dbReference type="NCBI Taxonomy" id="2487040"/>
    <lineage>
        <taxon>Bacteria</taxon>
        <taxon>Pseudomonadati</taxon>
        <taxon>Bacteroidota</taxon>
        <taxon>Cytophagia</taxon>
        <taxon>Cytophagales</taxon>
        <taxon>Hymenobacteraceae</taxon>
        <taxon>Rufibacter</taxon>
    </lineage>
</organism>
<dbReference type="Proteomes" id="UP000272117">
    <property type="component" value="Unassembled WGS sequence"/>
</dbReference>
<protein>
    <submittedName>
        <fullName evidence="2">Uncharacterized protein</fullName>
    </submittedName>
</protein>
<feature type="transmembrane region" description="Helical" evidence="1">
    <location>
        <begin position="303"/>
        <end position="320"/>
    </location>
</feature>
<feature type="transmembrane region" description="Helical" evidence="1">
    <location>
        <begin position="108"/>
        <end position="125"/>
    </location>
</feature>
<keyword evidence="1" id="KW-0472">Membrane</keyword>